<dbReference type="PANTHER" id="PTHR10371">
    <property type="entry name" value="NADH DEHYDROGENASE UBIQUINONE FLAVOPROTEIN 2, MITOCHONDRIAL"/>
    <property type="match status" value="1"/>
</dbReference>
<evidence type="ECO:0000313" key="8">
    <source>
        <dbReference type="EMBL" id="MDQ0454020.1"/>
    </source>
</evidence>
<dbReference type="CDD" id="cd03064">
    <property type="entry name" value="TRX_Fd_NuoE"/>
    <property type="match status" value="1"/>
</dbReference>
<organism evidence="8 9">
    <name type="scientific">Rhizobium paknamense</name>
    <dbReference type="NCBI Taxonomy" id="1206817"/>
    <lineage>
        <taxon>Bacteria</taxon>
        <taxon>Pseudomonadati</taxon>
        <taxon>Pseudomonadota</taxon>
        <taxon>Alphaproteobacteria</taxon>
        <taxon>Hyphomicrobiales</taxon>
        <taxon>Rhizobiaceae</taxon>
        <taxon>Rhizobium/Agrobacterium group</taxon>
        <taxon>Rhizobium</taxon>
    </lineage>
</organism>
<accession>A0ABU0I733</accession>
<dbReference type="InterPro" id="IPR042128">
    <property type="entry name" value="NuoE_dom"/>
</dbReference>
<evidence type="ECO:0000256" key="4">
    <source>
        <dbReference type="ARBA" id="ARBA00023004"/>
    </source>
</evidence>
<dbReference type="InterPro" id="IPR041921">
    <property type="entry name" value="NuoE_N"/>
</dbReference>
<keyword evidence="9" id="KW-1185">Reference proteome</keyword>
<evidence type="ECO:0000256" key="3">
    <source>
        <dbReference type="ARBA" id="ARBA00022723"/>
    </source>
</evidence>
<name>A0ABU0I733_9HYPH</name>
<evidence type="ECO:0000313" key="9">
    <source>
        <dbReference type="Proteomes" id="UP001235269"/>
    </source>
</evidence>
<proteinExistence type="inferred from homology"/>
<keyword evidence="2" id="KW-0001">2Fe-2S</keyword>
<comment type="cofactor">
    <cofactor evidence="6">
        <name>[2Fe-2S] cluster</name>
        <dbReference type="ChEBI" id="CHEBI:190135"/>
    </cofactor>
</comment>
<dbReference type="SUPFAM" id="SSF52833">
    <property type="entry name" value="Thioredoxin-like"/>
    <property type="match status" value="1"/>
</dbReference>
<comment type="similarity">
    <text evidence="1">Belongs to the complex I 24 kDa subunit family.</text>
</comment>
<dbReference type="NCBIfam" id="NF005724">
    <property type="entry name" value="PRK07539.1-4"/>
    <property type="match status" value="1"/>
</dbReference>
<dbReference type="InterPro" id="IPR036249">
    <property type="entry name" value="Thioredoxin-like_sf"/>
</dbReference>
<dbReference type="PANTHER" id="PTHR10371:SF3">
    <property type="entry name" value="NADH DEHYDROGENASE [UBIQUINONE] FLAVOPROTEIN 2, MITOCHONDRIAL"/>
    <property type="match status" value="1"/>
</dbReference>
<evidence type="ECO:0000256" key="5">
    <source>
        <dbReference type="ARBA" id="ARBA00023014"/>
    </source>
</evidence>
<evidence type="ECO:0000256" key="6">
    <source>
        <dbReference type="ARBA" id="ARBA00034078"/>
    </source>
</evidence>
<evidence type="ECO:0000256" key="2">
    <source>
        <dbReference type="ARBA" id="ARBA00022714"/>
    </source>
</evidence>
<keyword evidence="4" id="KW-0408">Iron</keyword>
<comment type="caution">
    <text evidence="8">The sequence shown here is derived from an EMBL/GenBank/DDBJ whole genome shotgun (WGS) entry which is preliminary data.</text>
</comment>
<dbReference type="InterPro" id="IPR002023">
    <property type="entry name" value="NuoE-like"/>
</dbReference>
<dbReference type="NCBIfam" id="TIGR01958">
    <property type="entry name" value="nuoE_fam"/>
    <property type="match status" value="1"/>
</dbReference>
<dbReference type="EMBL" id="JAUSWH010000001">
    <property type="protein sequence ID" value="MDQ0454020.1"/>
    <property type="molecule type" value="Genomic_DNA"/>
</dbReference>
<dbReference type="Gene3D" id="1.10.10.1590">
    <property type="entry name" value="NADH-quinone oxidoreductase subunit E"/>
    <property type="match status" value="1"/>
</dbReference>
<dbReference type="Gene3D" id="3.40.30.10">
    <property type="entry name" value="Glutaredoxin"/>
    <property type="match status" value="1"/>
</dbReference>
<feature type="region of interest" description="Disordered" evidence="7">
    <location>
        <begin position="184"/>
        <end position="269"/>
    </location>
</feature>
<sequence length="269" mass="29334">MSVRRLAEDQFQPAAFAFNAENTAWAEATIRKYPEGRQQSAVIPLLMRAQEQDGWVTKAAIEFVAEKLQMPYIRVLEVATFYTQFQLKPVGTKAHIQICGTTPCMLRGAEDLMHVCKRKINAEPFERNASGTLSWEEVECQGACVNAPMVIIFKDAYEDLTPERLEEIIDAFEAGKGAEVKTGPQIARDFSAPEGGLSTLTQEIKPVRWADGNGAPVQTEGSEVPPSNAARPQTDTPVTDPKLKTPATDKPAAAENAKVSGDNADKAKG</sequence>
<protein>
    <submittedName>
        <fullName evidence="8">NADH-quinone oxidoreductase subunit E</fullName>
    </submittedName>
</protein>
<evidence type="ECO:0000256" key="1">
    <source>
        <dbReference type="ARBA" id="ARBA00010643"/>
    </source>
</evidence>
<dbReference type="Pfam" id="PF01257">
    <property type="entry name" value="2Fe-2S_thioredx"/>
    <property type="match status" value="1"/>
</dbReference>
<dbReference type="RefSeq" id="WP_307156234.1">
    <property type="nucleotide sequence ID" value="NZ_JAUSWH010000001.1"/>
</dbReference>
<keyword evidence="3" id="KW-0479">Metal-binding</keyword>
<dbReference type="Proteomes" id="UP001235269">
    <property type="component" value="Unassembled WGS sequence"/>
</dbReference>
<reference evidence="8 9" key="1">
    <citation type="submission" date="2023-07" db="EMBL/GenBank/DDBJ databases">
        <title>Genomic Encyclopedia of Type Strains, Phase IV (KMG-IV): sequencing the most valuable type-strain genomes for metagenomic binning, comparative biology and taxonomic classification.</title>
        <authorList>
            <person name="Goeker M."/>
        </authorList>
    </citation>
    <scope>NUCLEOTIDE SEQUENCE [LARGE SCALE GENOMIC DNA]</scope>
    <source>
        <strain evidence="8 9">DSM 100301</strain>
    </source>
</reference>
<gene>
    <name evidence="8" type="ORF">QO005_000335</name>
</gene>
<keyword evidence="5" id="KW-0411">Iron-sulfur</keyword>
<evidence type="ECO:0000256" key="7">
    <source>
        <dbReference type="SAM" id="MobiDB-lite"/>
    </source>
</evidence>